<dbReference type="Proteomes" id="UP000256520">
    <property type="component" value="Unassembled WGS sequence"/>
</dbReference>
<gene>
    <name evidence="1" type="ORF">CWR45_15790</name>
</gene>
<evidence type="ECO:0000313" key="2">
    <source>
        <dbReference type="Proteomes" id="UP000256520"/>
    </source>
</evidence>
<sequence length="165" mass="19798">MELNEIEQEEIQAYFNIDNRISNIEYRIEQLRKMFYDQTMATRTECDGLDIYSVGFSPDRNVVPYLDVVLSRERTIEVLRKRKRYLNDYLNTLDPLDKTYLINRYTKKKIPKTINPLDRELYEEILEINEAINFMWDYPPDIRNVELNNETLEKDFDAIATLLGV</sequence>
<keyword evidence="2" id="KW-1185">Reference proteome</keyword>
<comment type="caution">
    <text evidence="1">The sequence shown here is derived from an EMBL/GenBank/DDBJ whole genome shotgun (WGS) entry which is preliminary data.</text>
</comment>
<organism evidence="1 2">
    <name type="scientific">Oceanobacillus chungangensis</name>
    <dbReference type="NCBI Taxonomy" id="1229152"/>
    <lineage>
        <taxon>Bacteria</taxon>
        <taxon>Bacillati</taxon>
        <taxon>Bacillota</taxon>
        <taxon>Bacilli</taxon>
        <taxon>Bacillales</taxon>
        <taxon>Bacillaceae</taxon>
        <taxon>Oceanobacillus</taxon>
    </lineage>
</organism>
<name>A0A3D8PIN9_9BACI</name>
<proteinExistence type="predicted"/>
<dbReference type="EMBL" id="PIOD01000021">
    <property type="protein sequence ID" value="RDW15956.1"/>
    <property type="molecule type" value="Genomic_DNA"/>
</dbReference>
<protein>
    <submittedName>
        <fullName evidence="1">Uncharacterized protein</fullName>
    </submittedName>
</protein>
<dbReference type="RefSeq" id="WP_115750835.1">
    <property type="nucleotide sequence ID" value="NZ_PIOD01000021.1"/>
</dbReference>
<evidence type="ECO:0000313" key="1">
    <source>
        <dbReference type="EMBL" id="RDW15956.1"/>
    </source>
</evidence>
<dbReference type="OrthoDB" id="2970634at2"/>
<reference evidence="2" key="1">
    <citation type="submission" date="2017-11" db="EMBL/GenBank/DDBJ databases">
        <authorList>
            <person name="Zhu W."/>
        </authorList>
    </citation>
    <scope>NUCLEOTIDE SEQUENCE [LARGE SCALE GENOMIC DNA]</scope>
    <source>
        <strain evidence="2">CAU 1051</strain>
    </source>
</reference>
<dbReference type="AlphaFoldDB" id="A0A3D8PIN9"/>
<accession>A0A3D8PIN9</accession>